<reference evidence="3 4" key="1">
    <citation type="submission" date="2018-02" db="EMBL/GenBank/DDBJ databases">
        <title>Novel Leptospira species isolated from soil and water in Japan.</title>
        <authorList>
            <person name="Nakao R."/>
            <person name="Masuzawa T."/>
        </authorList>
    </citation>
    <scope>NUCLEOTIDE SEQUENCE [LARGE SCALE GENOMIC DNA]</scope>
    <source>
        <strain evidence="3 4">YH101</strain>
    </source>
</reference>
<feature type="transmembrane region" description="Helical" evidence="2">
    <location>
        <begin position="95"/>
        <end position="118"/>
    </location>
</feature>
<comment type="caution">
    <text evidence="3">The sequence shown here is derived from an EMBL/GenBank/DDBJ whole genome shotgun (WGS) entry which is preliminary data.</text>
</comment>
<organism evidence="3 4">
    <name type="scientific">Leptospira ryugenii</name>
    <dbReference type="NCBI Taxonomy" id="1917863"/>
    <lineage>
        <taxon>Bacteria</taxon>
        <taxon>Pseudomonadati</taxon>
        <taxon>Spirochaetota</taxon>
        <taxon>Spirochaetia</taxon>
        <taxon>Leptospirales</taxon>
        <taxon>Leptospiraceae</taxon>
        <taxon>Leptospira</taxon>
    </lineage>
</organism>
<keyword evidence="2" id="KW-1133">Transmembrane helix</keyword>
<feature type="transmembrane region" description="Helical" evidence="2">
    <location>
        <begin position="70"/>
        <end position="89"/>
    </location>
</feature>
<accession>A0A2P2E4C6</accession>
<keyword evidence="4" id="KW-1185">Reference proteome</keyword>
<dbReference type="OrthoDB" id="9864092at2"/>
<evidence type="ECO:0000313" key="3">
    <source>
        <dbReference type="EMBL" id="GBF51706.1"/>
    </source>
</evidence>
<evidence type="ECO:0000256" key="1">
    <source>
        <dbReference type="SAM" id="MobiDB-lite"/>
    </source>
</evidence>
<dbReference type="RefSeq" id="WP_108978014.1">
    <property type="nucleotide sequence ID" value="NZ_BFBB01000008.1"/>
</dbReference>
<dbReference type="AlphaFoldDB" id="A0A2P2E4C6"/>
<feature type="region of interest" description="Disordered" evidence="1">
    <location>
        <begin position="37"/>
        <end position="62"/>
    </location>
</feature>
<sequence length="121" mass="13795">MKDPNEEKVPASIERSLRKGNINFDFLQPEEIQKEQLETSDLNRRTSQRQGKRGLFNRGRPPRPFKKIHLLLWVLLLMGLAAAIGGIAISKHFLFLLLLPIVLTLFLGTLIMVTLLLVKPL</sequence>
<keyword evidence="2" id="KW-0812">Transmembrane</keyword>
<evidence type="ECO:0000256" key="2">
    <source>
        <dbReference type="SAM" id="Phobius"/>
    </source>
</evidence>
<protein>
    <submittedName>
        <fullName evidence="3">Uncharacterized protein</fullName>
    </submittedName>
</protein>
<proteinExistence type="predicted"/>
<gene>
    <name evidence="3" type="ORF">LPTSP4_32440</name>
</gene>
<name>A0A2P2E4C6_9LEPT</name>
<keyword evidence="2" id="KW-0472">Membrane</keyword>
<evidence type="ECO:0000313" key="4">
    <source>
        <dbReference type="Proteomes" id="UP000245133"/>
    </source>
</evidence>
<dbReference type="Proteomes" id="UP000245133">
    <property type="component" value="Unassembled WGS sequence"/>
</dbReference>
<dbReference type="EMBL" id="BFBB01000008">
    <property type="protein sequence ID" value="GBF51706.1"/>
    <property type="molecule type" value="Genomic_DNA"/>
</dbReference>